<proteinExistence type="predicted"/>
<feature type="non-terminal residue" evidence="1">
    <location>
        <position position="212"/>
    </location>
</feature>
<name>X0X383_9ZZZZ</name>
<comment type="caution">
    <text evidence="1">The sequence shown here is derived from an EMBL/GenBank/DDBJ whole genome shotgun (WGS) entry which is preliminary data.</text>
</comment>
<evidence type="ECO:0008006" key="2">
    <source>
        <dbReference type="Google" id="ProtNLM"/>
    </source>
</evidence>
<protein>
    <recommendedName>
        <fullName evidence="2">Transposase IS4-like domain-containing protein</fullName>
    </recommendedName>
</protein>
<dbReference type="EMBL" id="BARS01043844">
    <property type="protein sequence ID" value="GAG29887.1"/>
    <property type="molecule type" value="Genomic_DNA"/>
</dbReference>
<reference evidence="1" key="1">
    <citation type="journal article" date="2014" name="Front. Microbiol.">
        <title>High frequency of phylogenetically diverse reductive dehalogenase-homologous genes in deep subseafloor sedimentary metagenomes.</title>
        <authorList>
            <person name="Kawai M."/>
            <person name="Futagami T."/>
            <person name="Toyoda A."/>
            <person name="Takaki Y."/>
            <person name="Nishi S."/>
            <person name="Hori S."/>
            <person name="Arai W."/>
            <person name="Tsubouchi T."/>
            <person name="Morono Y."/>
            <person name="Uchiyama I."/>
            <person name="Ito T."/>
            <person name="Fujiyama A."/>
            <person name="Inagaki F."/>
            <person name="Takami H."/>
        </authorList>
    </citation>
    <scope>NUCLEOTIDE SEQUENCE</scope>
    <source>
        <strain evidence="1">Expedition CK06-06</strain>
    </source>
</reference>
<evidence type="ECO:0000313" key="1">
    <source>
        <dbReference type="EMBL" id="GAG29887.1"/>
    </source>
</evidence>
<accession>X0X383</accession>
<dbReference type="PANTHER" id="PTHR34614:SF2">
    <property type="entry name" value="TRANSPOSASE IS4-LIKE DOMAIN-CONTAINING PROTEIN"/>
    <property type="match status" value="1"/>
</dbReference>
<organism evidence="1">
    <name type="scientific">marine sediment metagenome</name>
    <dbReference type="NCBI Taxonomy" id="412755"/>
    <lineage>
        <taxon>unclassified sequences</taxon>
        <taxon>metagenomes</taxon>
        <taxon>ecological metagenomes</taxon>
    </lineage>
</organism>
<sequence>MSYIVEQKIKGRIYLYKVDSYWDKDKKQARQKRTYIGPKDPKKRPAIKQIISNIVHKNYGNVFLLNWIINKIGLGDIVKKNFPGHYAELIALTFYEIIESSPLYLFPYWLEEHYLPNTKKMDSSAISKFCDEIGRNQQQKLKFQEQWIAHLQPVDALFYDITSISSYSTNIEFIEWGYNRDQENLAQLNMGIVFCNNKFLPIFYTLYPGSIV</sequence>
<dbReference type="PANTHER" id="PTHR34614">
    <property type="match status" value="1"/>
</dbReference>
<gene>
    <name evidence="1" type="ORF">S01H1_66318</name>
</gene>
<dbReference type="AlphaFoldDB" id="X0X383"/>